<protein>
    <recommendedName>
        <fullName evidence="4">Lipoprotein</fullName>
    </recommendedName>
</protein>
<feature type="signal peptide" evidence="1">
    <location>
        <begin position="1"/>
        <end position="29"/>
    </location>
</feature>
<dbReference type="AlphaFoldDB" id="W1IX58"/>
<gene>
    <name evidence="2" type="ORF">XSR1_20037</name>
</gene>
<name>W1IX58_9GAMM</name>
<dbReference type="PROSITE" id="PS51257">
    <property type="entry name" value="PROKAR_LIPOPROTEIN"/>
    <property type="match status" value="1"/>
</dbReference>
<accession>W1IX58</accession>
<evidence type="ECO:0000313" key="2">
    <source>
        <dbReference type="EMBL" id="CDL82206.1"/>
    </source>
</evidence>
<comment type="caution">
    <text evidence="2">The sequence shown here is derived from an EMBL/GenBank/DDBJ whole genome shotgun (WGS) entry which is preliminary data.</text>
</comment>
<reference evidence="2" key="1">
    <citation type="submission" date="2013-11" db="EMBL/GenBank/DDBJ databases">
        <title>Draft genome sequence and annotation of the entomopathogenic bacteria, Xenorhabdus cabanillasi strain JM26 and Xenorhabdus szentirmai strain DSM 16338.</title>
        <authorList>
            <person name="Gualtieri M."/>
            <person name="Ogier J.C."/>
            <person name="Pages S."/>
            <person name="Givaudan A."/>
            <person name="Gaudriault S."/>
        </authorList>
    </citation>
    <scope>NUCLEOTIDE SEQUENCE [LARGE SCALE GENOMIC DNA]</scope>
    <source>
        <strain evidence="2">DSM 16338</strain>
    </source>
</reference>
<dbReference type="Proteomes" id="UP000019202">
    <property type="component" value="Unassembled WGS sequence"/>
</dbReference>
<feature type="chain" id="PRO_5004803813" description="Lipoprotein" evidence="1">
    <location>
        <begin position="30"/>
        <end position="176"/>
    </location>
</feature>
<dbReference type="OrthoDB" id="6461317at2"/>
<keyword evidence="3" id="KW-1185">Reference proteome</keyword>
<dbReference type="EMBL" id="CBXF010000077">
    <property type="protein sequence ID" value="CDL82206.1"/>
    <property type="molecule type" value="Genomic_DNA"/>
</dbReference>
<evidence type="ECO:0000313" key="3">
    <source>
        <dbReference type="Proteomes" id="UP000019202"/>
    </source>
</evidence>
<dbReference type="InterPro" id="IPR021733">
    <property type="entry name" value="DUF3304"/>
</dbReference>
<keyword evidence="1" id="KW-0732">Signal</keyword>
<dbReference type="Pfam" id="PF11745">
    <property type="entry name" value="DUF3304"/>
    <property type="match status" value="1"/>
</dbReference>
<proteinExistence type="predicted"/>
<organism evidence="2 3">
    <name type="scientific">Xenorhabdus szentirmaii DSM 16338</name>
    <dbReference type="NCBI Taxonomy" id="1427518"/>
    <lineage>
        <taxon>Bacteria</taxon>
        <taxon>Pseudomonadati</taxon>
        <taxon>Pseudomonadota</taxon>
        <taxon>Gammaproteobacteria</taxon>
        <taxon>Enterobacterales</taxon>
        <taxon>Morganellaceae</taxon>
        <taxon>Xenorhabdus</taxon>
    </lineage>
</organism>
<evidence type="ECO:0008006" key="4">
    <source>
        <dbReference type="Google" id="ProtNLM"/>
    </source>
</evidence>
<sequence length="176" mass="19910">MPENDFKIKKRMTLLTAVLMLMMSGCSVARQPDANPGSIDGINHTEYKIDDFKVNGAGGSTNGTVCCVMMPRQWTPDLTAHVSWNSLSPEASKALRPIPQFNDEANYKKWRIKLKNSLQHHEITVPIPQYDKSCGLKVHFLPCHQVKVTSSCYWYGMPEYPIQEPEKMKEPAVCPK</sequence>
<evidence type="ECO:0000256" key="1">
    <source>
        <dbReference type="SAM" id="SignalP"/>
    </source>
</evidence>